<dbReference type="InterPro" id="IPR050351">
    <property type="entry name" value="BphY/WalK/GraS-like"/>
</dbReference>
<dbReference type="GO" id="GO:0007234">
    <property type="term" value="P:osmosensory signaling via phosphorelay pathway"/>
    <property type="evidence" value="ECO:0007669"/>
    <property type="project" value="TreeGrafter"/>
</dbReference>
<dbReference type="OrthoDB" id="9802500at2"/>
<feature type="transmembrane region" description="Helical" evidence="7">
    <location>
        <begin position="345"/>
        <end position="362"/>
    </location>
</feature>
<comment type="subcellular location">
    <subcellularLocation>
        <location evidence="2">Cell inner membrane</location>
        <topology evidence="2">Multi-pass membrane protein</topology>
    </subcellularLocation>
</comment>
<keyword evidence="7" id="KW-0812">Transmembrane</keyword>
<dbReference type="GO" id="GO:0000156">
    <property type="term" value="F:phosphorelay response regulator activity"/>
    <property type="evidence" value="ECO:0007669"/>
    <property type="project" value="TreeGrafter"/>
</dbReference>
<evidence type="ECO:0000256" key="3">
    <source>
        <dbReference type="ARBA" id="ARBA00012438"/>
    </source>
</evidence>
<dbReference type="CDD" id="cd00082">
    <property type="entry name" value="HisKA"/>
    <property type="match status" value="1"/>
</dbReference>
<keyword evidence="4" id="KW-0597">Phosphoprotein</keyword>
<dbReference type="PANTHER" id="PTHR42878:SF12">
    <property type="entry name" value="SENSOR HISTIDINE KINASE YCBM"/>
    <property type="match status" value="1"/>
</dbReference>
<dbReference type="STRING" id="279113.CPter91_4877"/>
<evidence type="ECO:0000313" key="9">
    <source>
        <dbReference type="EMBL" id="AMP07171.1"/>
    </source>
</evidence>
<dbReference type="AlphaFoldDB" id="A0A127QAY6"/>
<protein>
    <recommendedName>
        <fullName evidence="3">histidine kinase</fullName>
        <ecNumber evidence="3">2.7.13.3</ecNumber>
    </recommendedName>
</protein>
<evidence type="ECO:0000256" key="7">
    <source>
        <dbReference type="SAM" id="Phobius"/>
    </source>
</evidence>
<dbReference type="PRINTS" id="PR00344">
    <property type="entry name" value="BCTRLSENSOR"/>
</dbReference>
<dbReference type="InterPro" id="IPR017181">
    <property type="entry name" value="Sig_transdc_His_kin_CHASE2"/>
</dbReference>
<dbReference type="InterPro" id="IPR003661">
    <property type="entry name" value="HisK_dim/P_dom"/>
</dbReference>
<feature type="transmembrane region" description="Helical" evidence="7">
    <location>
        <begin position="12"/>
        <end position="34"/>
    </location>
</feature>
<dbReference type="Pfam" id="PF05226">
    <property type="entry name" value="CHASE2"/>
    <property type="match status" value="1"/>
</dbReference>
<keyword evidence="6 9" id="KW-0418">Kinase</keyword>
<evidence type="ECO:0000256" key="4">
    <source>
        <dbReference type="ARBA" id="ARBA00022553"/>
    </source>
</evidence>
<dbReference type="PATRIC" id="fig|279113.9.peg.4835"/>
<dbReference type="CDD" id="cd00075">
    <property type="entry name" value="HATPase"/>
    <property type="match status" value="1"/>
</dbReference>
<dbReference type="GO" id="GO:0030295">
    <property type="term" value="F:protein kinase activator activity"/>
    <property type="evidence" value="ECO:0007669"/>
    <property type="project" value="TreeGrafter"/>
</dbReference>
<dbReference type="SMART" id="SM00387">
    <property type="entry name" value="HATPase_c"/>
    <property type="match status" value="1"/>
</dbReference>
<dbReference type="InterPro" id="IPR004358">
    <property type="entry name" value="Sig_transdc_His_kin-like_C"/>
</dbReference>
<evidence type="ECO:0000256" key="6">
    <source>
        <dbReference type="ARBA" id="ARBA00022777"/>
    </source>
</evidence>
<dbReference type="PANTHER" id="PTHR42878">
    <property type="entry name" value="TWO-COMPONENT HISTIDINE KINASE"/>
    <property type="match status" value="1"/>
</dbReference>
<dbReference type="Pfam" id="PF02518">
    <property type="entry name" value="HATPase_c"/>
    <property type="match status" value="1"/>
</dbReference>
<dbReference type="InterPro" id="IPR005467">
    <property type="entry name" value="His_kinase_dom"/>
</dbReference>
<dbReference type="Gene3D" id="1.10.287.130">
    <property type="match status" value="1"/>
</dbReference>
<name>A0A127QAY6_9BURK</name>
<dbReference type="SMART" id="SM01080">
    <property type="entry name" value="CHASE2"/>
    <property type="match status" value="1"/>
</dbReference>
<dbReference type="SUPFAM" id="SSF55874">
    <property type="entry name" value="ATPase domain of HSP90 chaperone/DNA topoisomerase II/histidine kinase"/>
    <property type="match status" value="1"/>
</dbReference>
<evidence type="ECO:0000256" key="2">
    <source>
        <dbReference type="ARBA" id="ARBA00004429"/>
    </source>
</evidence>
<keyword evidence="7" id="KW-1133">Transmembrane helix</keyword>
<dbReference type="EC" id="2.7.13.3" evidence="3"/>
<sequence>MIKQVIPLIKRVAFRQWLAITVLMLIVAGSMGYVNGLGRLDTTLYDQFMRADSRPARDDIIIVAIDDYSISKLGRWPWERSLHAKLLNRIMHANPLAIGLDVIMPEAEQGQTPGQRADDRALTKALAASKLTVLPMVAASAGPGLKALLPTPEFLNAARGIGHVHLELDPDGVVRSVFLQEGQDGKWWPHFAVALAGVAGQNITNASGNLPGARLGAMPPDTEQHKGDSWQRDYQIQIPFAGSTGHFRSVPYASVLRGDVPDQFFTGKYVLIGPTALGMADTFPTPVSGTSGVMPGIEINANILAGLLDHKVISIARPLQTALFSIIPVLIALSSYLLWTPRVSLLITAALMILTMAVSYFLLTLGIWIAPTAALIALAIAHPIWNWIRLESAISYLGQEFMLLDQEPHLLPEVNTERAPQQVEDLLEQRINAMRVAARRVRDLRQFISDSVNSLPDATLITTIDGHVLVSNQFARDYFAAAGIRNIDGALLPYLFSNMSTPQATNTSASHTFSWWDLIDLEHVSTLTSGTAVQDQQGRDLLIKSGPCHSAHQVLTGWIVSIVDITIIRAAERSRDETLRFLSHDMRAPQASILALLELQGNAASALPQKEFFARLEQAARKTLGLADNFVQLARAESSEYRLEEVDFQDVLYDAVDEMWSLANNKKIELITDIEGPEFLTNIDRSLMARALCNLISNAISYSLPDTRITCTLRLKYVKMLPQVVCRISDQGFGIAPHDQVKLFQRYQRVSAPGQPHSDGTGLGLVFVKTVVERHFGEITLESTLGEGSTFIVTLPAIAS</sequence>
<keyword evidence="5" id="KW-0808">Transferase</keyword>
<comment type="catalytic activity">
    <reaction evidence="1">
        <text>ATP + protein L-histidine = ADP + protein N-phospho-L-histidine.</text>
        <dbReference type="EC" id="2.7.13.3"/>
    </reaction>
</comment>
<reference evidence="9 10" key="1">
    <citation type="submission" date="2015-11" db="EMBL/GenBank/DDBJ databases">
        <title>Exploring the genomic traits of fungus-feeding bacterial genus Collimonas.</title>
        <authorList>
            <person name="Song C."/>
            <person name="Schmidt R."/>
            <person name="de Jager V."/>
            <person name="Krzyzanowska D."/>
            <person name="Jongedijk E."/>
            <person name="Cankar K."/>
            <person name="Beekwilder J."/>
            <person name="van Veen A."/>
            <person name="de Boer W."/>
            <person name="van Veen J.A."/>
            <person name="Garbeva P."/>
        </authorList>
    </citation>
    <scope>NUCLEOTIDE SEQUENCE [LARGE SCALE GENOMIC DNA]</scope>
    <source>
        <strain evidence="9 10">Ter91</strain>
    </source>
</reference>
<dbReference type="FunFam" id="3.30.565.10:FF:000006">
    <property type="entry name" value="Sensor histidine kinase WalK"/>
    <property type="match status" value="1"/>
</dbReference>
<dbReference type="Proteomes" id="UP000074561">
    <property type="component" value="Chromosome"/>
</dbReference>
<evidence type="ECO:0000313" key="10">
    <source>
        <dbReference type="Proteomes" id="UP000074561"/>
    </source>
</evidence>
<dbReference type="PIRSF" id="PIRSF037347">
    <property type="entry name" value="STHK_CHASE2_PAS_prd"/>
    <property type="match status" value="1"/>
</dbReference>
<accession>A0A127QAY6</accession>
<dbReference type="InterPro" id="IPR007890">
    <property type="entry name" value="CHASE2"/>
</dbReference>
<dbReference type="GO" id="GO:0000155">
    <property type="term" value="F:phosphorelay sensor kinase activity"/>
    <property type="evidence" value="ECO:0007669"/>
    <property type="project" value="InterPro"/>
</dbReference>
<proteinExistence type="predicted"/>
<feature type="transmembrane region" description="Helical" evidence="7">
    <location>
        <begin position="319"/>
        <end position="338"/>
    </location>
</feature>
<evidence type="ECO:0000256" key="5">
    <source>
        <dbReference type="ARBA" id="ARBA00022679"/>
    </source>
</evidence>
<evidence type="ECO:0000256" key="1">
    <source>
        <dbReference type="ARBA" id="ARBA00000085"/>
    </source>
</evidence>
<evidence type="ECO:0000259" key="8">
    <source>
        <dbReference type="PROSITE" id="PS50109"/>
    </source>
</evidence>
<dbReference type="EMBL" id="CP013234">
    <property type="protein sequence ID" value="AMP07171.1"/>
    <property type="molecule type" value="Genomic_DNA"/>
</dbReference>
<dbReference type="RefSeq" id="WP_061944387.1">
    <property type="nucleotide sequence ID" value="NZ_CP013234.1"/>
</dbReference>
<dbReference type="InterPro" id="IPR036890">
    <property type="entry name" value="HATPase_C_sf"/>
</dbReference>
<dbReference type="GO" id="GO:0005886">
    <property type="term" value="C:plasma membrane"/>
    <property type="evidence" value="ECO:0007669"/>
    <property type="project" value="UniProtKB-SubCell"/>
</dbReference>
<dbReference type="PROSITE" id="PS50109">
    <property type="entry name" value="HIS_KIN"/>
    <property type="match status" value="1"/>
</dbReference>
<dbReference type="SUPFAM" id="SSF47384">
    <property type="entry name" value="Homodimeric domain of signal transducing histidine kinase"/>
    <property type="match status" value="1"/>
</dbReference>
<keyword evidence="7" id="KW-0472">Membrane</keyword>
<dbReference type="InterPro" id="IPR036097">
    <property type="entry name" value="HisK_dim/P_sf"/>
</dbReference>
<organism evidence="9 10">
    <name type="scientific">Collimonas pratensis</name>
    <dbReference type="NCBI Taxonomy" id="279113"/>
    <lineage>
        <taxon>Bacteria</taxon>
        <taxon>Pseudomonadati</taxon>
        <taxon>Pseudomonadota</taxon>
        <taxon>Betaproteobacteria</taxon>
        <taxon>Burkholderiales</taxon>
        <taxon>Oxalobacteraceae</taxon>
        <taxon>Collimonas</taxon>
    </lineage>
</organism>
<gene>
    <name evidence="9" type="ORF">CPter91_4877</name>
</gene>
<dbReference type="KEGG" id="cpra:CPter91_4877"/>
<dbReference type="InterPro" id="IPR003594">
    <property type="entry name" value="HATPase_dom"/>
</dbReference>
<feature type="domain" description="Histidine kinase" evidence="8">
    <location>
        <begin position="581"/>
        <end position="799"/>
    </location>
</feature>
<dbReference type="Gene3D" id="3.30.565.10">
    <property type="entry name" value="Histidine kinase-like ATPase, C-terminal domain"/>
    <property type="match status" value="1"/>
</dbReference>